<accession>A0AAD7WBT9</accession>
<gene>
    <name evidence="2" type="ORF">AAFF_G00098630</name>
</gene>
<evidence type="ECO:0000313" key="2">
    <source>
        <dbReference type="EMBL" id="KAJ8390943.1"/>
    </source>
</evidence>
<evidence type="ECO:0000256" key="1">
    <source>
        <dbReference type="SAM" id="MobiDB-lite"/>
    </source>
</evidence>
<keyword evidence="3" id="KW-1185">Reference proteome</keyword>
<sequence length="95" mass="10155">MLQFDIYDLRASTINPPPPERSCCTSAKKNQASDSPWISHALEHCVSAASPLGRRTEQSSSLELGAPVADSRVSPPVGRIDSVSRGGLPLDELPE</sequence>
<proteinExistence type="predicted"/>
<comment type="caution">
    <text evidence="2">The sequence shown here is derived from an EMBL/GenBank/DDBJ whole genome shotgun (WGS) entry which is preliminary data.</text>
</comment>
<evidence type="ECO:0000313" key="3">
    <source>
        <dbReference type="Proteomes" id="UP001221898"/>
    </source>
</evidence>
<protein>
    <submittedName>
        <fullName evidence="2">Uncharacterized protein</fullName>
    </submittedName>
</protein>
<dbReference type="Proteomes" id="UP001221898">
    <property type="component" value="Unassembled WGS sequence"/>
</dbReference>
<dbReference type="AlphaFoldDB" id="A0AAD7WBT9"/>
<dbReference type="EMBL" id="JAINUG010000164">
    <property type="protein sequence ID" value="KAJ8390943.1"/>
    <property type="molecule type" value="Genomic_DNA"/>
</dbReference>
<feature type="region of interest" description="Disordered" evidence="1">
    <location>
        <begin position="52"/>
        <end position="95"/>
    </location>
</feature>
<name>A0AAD7WBT9_9TELE</name>
<organism evidence="2 3">
    <name type="scientific">Aldrovandia affinis</name>
    <dbReference type="NCBI Taxonomy" id="143900"/>
    <lineage>
        <taxon>Eukaryota</taxon>
        <taxon>Metazoa</taxon>
        <taxon>Chordata</taxon>
        <taxon>Craniata</taxon>
        <taxon>Vertebrata</taxon>
        <taxon>Euteleostomi</taxon>
        <taxon>Actinopterygii</taxon>
        <taxon>Neopterygii</taxon>
        <taxon>Teleostei</taxon>
        <taxon>Notacanthiformes</taxon>
        <taxon>Halosauridae</taxon>
        <taxon>Aldrovandia</taxon>
    </lineage>
</organism>
<reference evidence="2" key="1">
    <citation type="journal article" date="2023" name="Science">
        <title>Genome structures resolve the early diversification of teleost fishes.</title>
        <authorList>
            <person name="Parey E."/>
            <person name="Louis A."/>
            <person name="Montfort J."/>
            <person name="Bouchez O."/>
            <person name="Roques C."/>
            <person name="Iampietro C."/>
            <person name="Lluch J."/>
            <person name="Castinel A."/>
            <person name="Donnadieu C."/>
            <person name="Desvignes T."/>
            <person name="Floi Bucao C."/>
            <person name="Jouanno E."/>
            <person name="Wen M."/>
            <person name="Mejri S."/>
            <person name="Dirks R."/>
            <person name="Jansen H."/>
            <person name="Henkel C."/>
            <person name="Chen W.J."/>
            <person name="Zahm M."/>
            <person name="Cabau C."/>
            <person name="Klopp C."/>
            <person name="Thompson A.W."/>
            <person name="Robinson-Rechavi M."/>
            <person name="Braasch I."/>
            <person name="Lecointre G."/>
            <person name="Bobe J."/>
            <person name="Postlethwait J.H."/>
            <person name="Berthelot C."/>
            <person name="Roest Crollius H."/>
            <person name="Guiguen Y."/>
        </authorList>
    </citation>
    <scope>NUCLEOTIDE SEQUENCE</scope>
    <source>
        <strain evidence="2">NC1722</strain>
    </source>
</reference>